<dbReference type="RefSeq" id="WP_097114566.1">
    <property type="nucleotide sequence ID" value="NZ_CP083931.1"/>
</dbReference>
<organism evidence="2 3">
    <name type="scientific">Alysiella filiformis DSM 16848</name>
    <dbReference type="NCBI Taxonomy" id="1120981"/>
    <lineage>
        <taxon>Bacteria</taxon>
        <taxon>Pseudomonadati</taxon>
        <taxon>Pseudomonadota</taxon>
        <taxon>Betaproteobacteria</taxon>
        <taxon>Neisseriales</taxon>
        <taxon>Neisseriaceae</taxon>
        <taxon>Alysiella</taxon>
    </lineage>
</organism>
<dbReference type="SUPFAM" id="SSF81901">
    <property type="entry name" value="HCP-like"/>
    <property type="match status" value="1"/>
</dbReference>
<reference evidence="2 3" key="1">
    <citation type="submission" date="2017-09" db="EMBL/GenBank/DDBJ databases">
        <authorList>
            <person name="Ehlers B."/>
            <person name="Leendertz F.H."/>
        </authorList>
    </citation>
    <scope>NUCLEOTIDE SEQUENCE [LARGE SCALE GENOMIC DNA]</scope>
    <source>
        <strain evidence="2 3">DSM 16848</strain>
    </source>
</reference>
<feature type="signal peptide" evidence="1">
    <location>
        <begin position="1"/>
        <end position="19"/>
    </location>
</feature>
<dbReference type="EMBL" id="OCNF01000013">
    <property type="protein sequence ID" value="SOD69152.1"/>
    <property type="molecule type" value="Genomic_DNA"/>
</dbReference>
<dbReference type="Pfam" id="PF08238">
    <property type="entry name" value="Sel1"/>
    <property type="match status" value="1"/>
</dbReference>
<gene>
    <name evidence="2" type="ORF">SAMN02746062_01542</name>
</gene>
<proteinExistence type="predicted"/>
<evidence type="ECO:0000313" key="2">
    <source>
        <dbReference type="EMBL" id="SOD69152.1"/>
    </source>
</evidence>
<dbReference type="AlphaFoldDB" id="A0A286EE22"/>
<keyword evidence="1" id="KW-0732">Signal</keyword>
<dbReference type="InterPro" id="IPR011990">
    <property type="entry name" value="TPR-like_helical_dom_sf"/>
</dbReference>
<feature type="chain" id="PRO_5012606088" evidence="1">
    <location>
        <begin position="20"/>
        <end position="113"/>
    </location>
</feature>
<name>A0A286EE22_9NEIS</name>
<accession>A0A286EE22</accession>
<dbReference type="Proteomes" id="UP000219669">
    <property type="component" value="Unassembled WGS sequence"/>
</dbReference>
<sequence length="113" mass="12516">MKLKTFFLAVLLASGMAQAQSFSEKQVYDYRVNMAQAGELLKQNQSQQAFAKILPFAQQGFAEAQYVLATMYHDGEGVAQDLAQAKHWYTLAAQQQDNQAVADLAREGLSDLP</sequence>
<dbReference type="InterPro" id="IPR006597">
    <property type="entry name" value="Sel1-like"/>
</dbReference>
<keyword evidence="3" id="KW-1185">Reference proteome</keyword>
<evidence type="ECO:0000256" key="1">
    <source>
        <dbReference type="SAM" id="SignalP"/>
    </source>
</evidence>
<evidence type="ECO:0000313" key="3">
    <source>
        <dbReference type="Proteomes" id="UP000219669"/>
    </source>
</evidence>
<dbReference type="SMART" id="SM00671">
    <property type="entry name" value="SEL1"/>
    <property type="match status" value="1"/>
</dbReference>
<dbReference type="Gene3D" id="1.25.40.10">
    <property type="entry name" value="Tetratricopeptide repeat domain"/>
    <property type="match status" value="1"/>
</dbReference>
<dbReference type="OrthoDB" id="8613912at2"/>
<protein>
    <submittedName>
        <fullName evidence="2">Sel1 repeat-containing protein</fullName>
    </submittedName>
</protein>